<evidence type="ECO:0000256" key="2">
    <source>
        <dbReference type="SAM" id="Phobius"/>
    </source>
</evidence>
<dbReference type="AlphaFoldDB" id="A0A7X9HHI5"/>
<comment type="caution">
    <text evidence="3">The sequence shown here is derived from an EMBL/GenBank/DDBJ whole genome shotgun (WGS) entry which is preliminary data.</text>
</comment>
<dbReference type="InterPro" id="IPR022601">
    <property type="entry name" value="DUF3160"/>
</dbReference>
<gene>
    <name evidence="3" type="ORF">GYA27_04455</name>
</gene>
<feature type="region of interest" description="Disordered" evidence="1">
    <location>
        <begin position="58"/>
        <end position="79"/>
    </location>
</feature>
<dbReference type="SMART" id="SM01325">
    <property type="entry name" value="DUF3160"/>
    <property type="match status" value="1"/>
</dbReference>
<feature type="compositionally biased region" description="Basic and acidic residues" evidence="1">
    <location>
        <begin position="58"/>
        <end position="69"/>
    </location>
</feature>
<feature type="transmembrane region" description="Helical" evidence="2">
    <location>
        <begin position="25"/>
        <end position="46"/>
    </location>
</feature>
<accession>A0A7X9HHI5</accession>
<reference evidence="3 4" key="1">
    <citation type="journal article" date="2020" name="Biotechnol. Biofuels">
        <title>New insights from the biogas microbiome by comprehensive genome-resolved metagenomics of nearly 1600 species originating from multiple anaerobic digesters.</title>
        <authorList>
            <person name="Campanaro S."/>
            <person name="Treu L."/>
            <person name="Rodriguez-R L.M."/>
            <person name="Kovalovszki A."/>
            <person name="Ziels R.M."/>
            <person name="Maus I."/>
            <person name="Zhu X."/>
            <person name="Kougias P.G."/>
            <person name="Basile A."/>
            <person name="Luo G."/>
            <person name="Schluter A."/>
            <person name="Konstantinidis K.T."/>
            <person name="Angelidaki I."/>
        </authorList>
    </citation>
    <scope>NUCLEOTIDE SEQUENCE [LARGE SCALE GENOMIC DNA]</scope>
    <source>
        <strain evidence="3">AS27yjCOA_165</strain>
    </source>
</reference>
<keyword evidence="2" id="KW-1133">Transmembrane helix</keyword>
<keyword evidence="2" id="KW-0812">Transmembrane</keyword>
<keyword evidence="2" id="KW-0472">Membrane</keyword>
<evidence type="ECO:0000256" key="1">
    <source>
        <dbReference type="SAM" id="MobiDB-lite"/>
    </source>
</evidence>
<dbReference type="Proteomes" id="UP000526033">
    <property type="component" value="Unassembled WGS sequence"/>
</dbReference>
<name>A0A7X9HHI5_UNCKA</name>
<protein>
    <submittedName>
        <fullName evidence="3">DUF3160 domain-containing protein</fullName>
    </submittedName>
</protein>
<proteinExistence type="predicted"/>
<sequence>MDETQDTPVVQPDPRKEQVKKHVNLVVLALVAFLLLSGIAVLYTNFQLKRPSRNMGKETVAEDLKKDETSQNAGPAEPFDGVSNLSDVTNISDYNFSKDAGELLVKNNFVVVPAQDKEFFPFYESNRYSMYPNFITTDAVLHNYHLVFNFILKKLEQDQLYEIVKTLNSEMLNKAVSQYNIARGTDWENAAKRNVAFFAVGSKLLDSKVSVPAIVNDVVNQELSLIEKHDGITESPVLNLGANISDKISTPQGDLSLEGLKEDYTQYVPRGHYDQNETLKAYFKSMMWYGRATFRLKNEDETKSAILISIALNNSNSNQKWTKIFDTVNFFVGQTDDINYTQYKKLIAESFGDPANEASVIANKEGFKTFLTKAASLESPQINSIPILDRMLQPDRDKEIKGFRYMGQRYTIDASVMQKLVYRDVLKNPNEKLRYLPKGLDVAAAMGSEEAYNILKDMKETDYKGYPENMQKLRDHIQNNIPQSVWTSNLYWSWMYTLNTLVGAVSEKSPSFMKSTAWLHKQLNTYLASWTELKHDTILYAKQVYAEMGGGQPEEKDDRGYVEPNPELYKRLGNLIELTNTELTKRNMLSSATGDILSKMQLLVNNLETISNKELNGQELSEADYNVIRDFGGSIEHFWYEVNKEDIGDQNTGSYLDDNPSSLVADVATDPNGEVLEEGTGRVFHIYAIVPVDGKLRIASGTVFSYYEFPWPINDRLTDKKWNEMLDSKNAPELPEWTKTFIGKSLY</sequence>
<organism evidence="3 4">
    <name type="scientific">candidate division WWE3 bacterium</name>
    <dbReference type="NCBI Taxonomy" id="2053526"/>
    <lineage>
        <taxon>Bacteria</taxon>
        <taxon>Katanobacteria</taxon>
    </lineage>
</organism>
<evidence type="ECO:0000313" key="4">
    <source>
        <dbReference type="Proteomes" id="UP000526033"/>
    </source>
</evidence>
<dbReference type="EMBL" id="JAAZNL010000058">
    <property type="protein sequence ID" value="NMB70416.1"/>
    <property type="molecule type" value="Genomic_DNA"/>
</dbReference>
<dbReference type="Pfam" id="PF11369">
    <property type="entry name" value="DUF3160"/>
    <property type="match status" value="1"/>
</dbReference>
<evidence type="ECO:0000313" key="3">
    <source>
        <dbReference type="EMBL" id="NMB70416.1"/>
    </source>
</evidence>